<evidence type="ECO:0000256" key="4">
    <source>
        <dbReference type="ARBA" id="ARBA00022989"/>
    </source>
</evidence>
<keyword evidence="9" id="KW-1185">Reference proteome</keyword>
<keyword evidence="4 6" id="KW-1133">Transmembrane helix</keyword>
<evidence type="ECO:0000313" key="9">
    <source>
        <dbReference type="Proteomes" id="UP000010164"/>
    </source>
</evidence>
<dbReference type="InterPro" id="IPR051791">
    <property type="entry name" value="Pra-immunoreactive"/>
</dbReference>
<keyword evidence="5 6" id="KW-0472">Membrane</keyword>
<feature type="transmembrane region" description="Helical" evidence="6">
    <location>
        <begin position="59"/>
        <end position="81"/>
    </location>
</feature>
<dbReference type="STRING" id="1177179.A11A3_09912"/>
<dbReference type="PANTHER" id="PTHR36115">
    <property type="entry name" value="PROLINE-RICH ANTIGEN HOMOLOG-RELATED"/>
    <property type="match status" value="1"/>
</dbReference>
<keyword evidence="2" id="KW-1003">Cell membrane</keyword>
<accession>L0WE90</accession>
<dbReference type="Proteomes" id="UP000010164">
    <property type="component" value="Unassembled WGS sequence"/>
</dbReference>
<dbReference type="Pfam" id="PF06271">
    <property type="entry name" value="RDD"/>
    <property type="match status" value="1"/>
</dbReference>
<dbReference type="RefSeq" id="WP_008929160.1">
    <property type="nucleotide sequence ID" value="NZ_AMRJ01000014.1"/>
</dbReference>
<dbReference type="EMBL" id="AMRJ01000014">
    <property type="protein sequence ID" value="EKF74125.1"/>
    <property type="molecule type" value="Genomic_DNA"/>
</dbReference>
<dbReference type="OrthoDB" id="9793824at2"/>
<feature type="transmembrane region" description="Helical" evidence="6">
    <location>
        <begin position="113"/>
        <end position="132"/>
    </location>
</feature>
<dbReference type="AlphaFoldDB" id="L0WE90"/>
<comment type="subcellular location">
    <subcellularLocation>
        <location evidence="1">Cell membrane</location>
        <topology evidence="1">Multi-pass membrane protein</topology>
    </subcellularLocation>
</comment>
<evidence type="ECO:0000313" key="8">
    <source>
        <dbReference type="EMBL" id="EKF74125.1"/>
    </source>
</evidence>
<keyword evidence="3 6" id="KW-0812">Transmembrane</keyword>
<gene>
    <name evidence="8" type="ORF">A11A3_09912</name>
</gene>
<dbReference type="InterPro" id="IPR010432">
    <property type="entry name" value="RDD"/>
</dbReference>
<evidence type="ECO:0000256" key="1">
    <source>
        <dbReference type="ARBA" id="ARBA00004651"/>
    </source>
</evidence>
<feature type="transmembrane region" description="Helical" evidence="6">
    <location>
        <begin position="21"/>
        <end position="39"/>
    </location>
</feature>
<feature type="domain" description="RDD" evidence="7">
    <location>
        <begin position="8"/>
        <end position="142"/>
    </location>
</feature>
<dbReference type="eggNOG" id="COG1714">
    <property type="taxonomic scope" value="Bacteria"/>
</dbReference>
<protein>
    <recommendedName>
        <fullName evidence="7">RDD domain-containing protein</fullName>
    </recommendedName>
</protein>
<dbReference type="PANTHER" id="PTHR36115:SF10">
    <property type="entry name" value="RDD DOMAIN-CONTAINING PROTEIN"/>
    <property type="match status" value="1"/>
</dbReference>
<organism evidence="8 9">
    <name type="scientific">Alcanivorax hongdengensis A-11-3</name>
    <dbReference type="NCBI Taxonomy" id="1177179"/>
    <lineage>
        <taxon>Bacteria</taxon>
        <taxon>Pseudomonadati</taxon>
        <taxon>Pseudomonadota</taxon>
        <taxon>Gammaproteobacteria</taxon>
        <taxon>Oceanospirillales</taxon>
        <taxon>Alcanivoracaceae</taxon>
        <taxon>Alcanivorax</taxon>
    </lineage>
</organism>
<evidence type="ECO:0000259" key="7">
    <source>
        <dbReference type="Pfam" id="PF06271"/>
    </source>
</evidence>
<name>L0WE90_9GAMM</name>
<evidence type="ECO:0000256" key="6">
    <source>
        <dbReference type="SAM" id="Phobius"/>
    </source>
</evidence>
<reference evidence="8 9" key="1">
    <citation type="journal article" date="2012" name="J. Bacteriol.">
        <title>Genome Sequence of the Alkane-Degrading Bacterium Alcanivorax hongdengensis Type Strain A-11-3.</title>
        <authorList>
            <person name="Lai Q."/>
            <person name="Shao Z."/>
        </authorList>
    </citation>
    <scope>NUCLEOTIDE SEQUENCE [LARGE SCALE GENOMIC DNA]</scope>
    <source>
        <strain evidence="8 9">A-11-3</strain>
    </source>
</reference>
<evidence type="ECO:0000256" key="5">
    <source>
        <dbReference type="ARBA" id="ARBA00023136"/>
    </source>
</evidence>
<dbReference type="PATRIC" id="fig|1177179.3.peg.1972"/>
<evidence type="ECO:0000256" key="2">
    <source>
        <dbReference type="ARBA" id="ARBA00022475"/>
    </source>
</evidence>
<dbReference type="GO" id="GO:0005886">
    <property type="term" value="C:plasma membrane"/>
    <property type="evidence" value="ECO:0007669"/>
    <property type="project" value="UniProtKB-SubCell"/>
</dbReference>
<sequence length="158" mass="17494">MPTPSSPAGLTRRLMALLYDGLLILALWFVTAGVFVLIYPHTGLPQESINGVTRASKEYLHGILLPLLLLETWAFYALFWLRGGQTLGMRAWRLQVCDYCGGPVRPWQTLVRFAAAGLSWALFGIGYLLVLLPPHQSLHDRLSLTATRVLPKTPPKAG</sequence>
<evidence type="ECO:0000256" key="3">
    <source>
        <dbReference type="ARBA" id="ARBA00022692"/>
    </source>
</evidence>
<proteinExistence type="predicted"/>
<comment type="caution">
    <text evidence="8">The sequence shown here is derived from an EMBL/GenBank/DDBJ whole genome shotgun (WGS) entry which is preliminary data.</text>
</comment>